<protein>
    <recommendedName>
        <fullName evidence="10">B box-type domain-containing protein</fullName>
    </recommendedName>
</protein>
<dbReference type="InterPro" id="IPR049808">
    <property type="entry name" value="CONSTANS-like_Bbox1"/>
</dbReference>
<evidence type="ECO:0000259" key="10">
    <source>
        <dbReference type="PROSITE" id="PS50119"/>
    </source>
</evidence>
<comment type="caution">
    <text evidence="11">The sequence shown here is derived from an EMBL/GenBank/DDBJ whole genome shotgun (WGS) entry which is preliminary data.</text>
</comment>
<dbReference type="PANTHER" id="PTHR31832">
    <property type="entry name" value="B-BOX ZINC FINGER PROTEIN 22"/>
    <property type="match status" value="1"/>
</dbReference>
<evidence type="ECO:0000256" key="4">
    <source>
        <dbReference type="ARBA" id="ARBA00022771"/>
    </source>
</evidence>
<feature type="non-terminal residue" evidence="11">
    <location>
        <position position="1"/>
    </location>
</feature>
<dbReference type="Gramene" id="TVU15047">
    <property type="protein sequence ID" value="TVU15047"/>
    <property type="gene ID" value="EJB05_38547"/>
</dbReference>
<evidence type="ECO:0000256" key="9">
    <source>
        <dbReference type="PROSITE-ProRule" id="PRU00024"/>
    </source>
</evidence>
<dbReference type="GO" id="GO:0008270">
    <property type="term" value="F:zinc ion binding"/>
    <property type="evidence" value="ECO:0007669"/>
    <property type="project" value="UniProtKB-KW"/>
</dbReference>
<evidence type="ECO:0000256" key="3">
    <source>
        <dbReference type="ARBA" id="ARBA00022737"/>
    </source>
</evidence>
<name>A0A5J9TV45_9POAL</name>
<dbReference type="GO" id="GO:0006355">
    <property type="term" value="P:regulation of DNA-templated transcription"/>
    <property type="evidence" value="ECO:0007669"/>
    <property type="project" value="TreeGrafter"/>
</dbReference>
<dbReference type="PANTHER" id="PTHR31832:SF80">
    <property type="entry name" value="AP2-EREBP TRANSCRIPTION FACTOR"/>
    <property type="match status" value="1"/>
</dbReference>
<feature type="domain" description="B box-type" evidence="10">
    <location>
        <begin position="59"/>
        <end position="106"/>
    </location>
</feature>
<keyword evidence="5" id="KW-0862">Zinc</keyword>
<dbReference type="Proteomes" id="UP000324897">
    <property type="component" value="Unassembled WGS sequence"/>
</dbReference>
<keyword evidence="4 9" id="KW-0863">Zinc-finger</keyword>
<accession>A0A5J9TV45</accession>
<evidence type="ECO:0000256" key="7">
    <source>
        <dbReference type="ARBA" id="ARBA00023163"/>
    </source>
</evidence>
<sequence length="193" mass="21238">MKLQCDECAAAAATVFCSNDEAALCYACDHRVHRANKLAGKHQRFSLLHPSPSSSSSAQKPPVCDICQDRRGLFFCKEDRAIFCRECDVTTHTANELTRRHSRFLLTGVRVSSEPVDYAAVPEKEAVEGGKVQIGGLLQEACPAWAGPEQVLSGVVVTADERASRERCVPQMQMHAEWTGSKRPRASAPCSYW</sequence>
<feature type="domain" description="B box-type" evidence="10">
    <location>
        <begin position="1"/>
        <end position="47"/>
    </location>
</feature>
<dbReference type="PROSITE" id="PS50119">
    <property type="entry name" value="ZF_BBOX"/>
    <property type="match status" value="2"/>
</dbReference>
<comment type="subcellular location">
    <subcellularLocation>
        <location evidence="1">Nucleus</location>
    </subcellularLocation>
</comment>
<dbReference type="Pfam" id="PF00643">
    <property type="entry name" value="zf-B_box"/>
    <property type="match status" value="2"/>
</dbReference>
<evidence type="ECO:0000256" key="1">
    <source>
        <dbReference type="ARBA" id="ARBA00004123"/>
    </source>
</evidence>
<evidence type="ECO:0000256" key="2">
    <source>
        <dbReference type="ARBA" id="ARBA00022723"/>
    </source>
</evidence>
<keyword evidence="8" id="KW-0539">Nucleus</keyword>
<evidence type="ECO:0000256" key="8">
    <source>
        <dbReference type="ARBA" id="ARBA00023242"/>
    </source>
</evidence>
<gene>
    <name evidence="11" type="ORF">EJB05_38547</name>
</gene>
<reference evidence="11 12" key="1">
    <citation type="journal article" date="2019" name="Sci. Rep.">
        <title>A high-quality genome of Eragrostis curvula grass provides insights into Poaceae evolution and supports new strategies to enhance forage quality.</title>
        <authorList>
            <person name="Carballo J."/>
            <person name="Santos B.A.C.M."/>
            <person name="Zappacosta D."/>
            <person name="Garbus I."/>
            <person name="Selva J.P."/>
            <person name="Gallo C.A."/>
            <person name="Diaz A."/>
            <person name="Albertini E."/>
            <person name="Caccamo M."/>
            <person name="Echenique V."/>
        </authorList>
    </citation>
    <scope>NUCLEOTIDE SEQUENCE [LARGE SCALE GENOMIC DNA]</scope>
    <source>
        <strain evidence="12">cv. Victoria</strain>
        <tissue evidence="11">Leaf</tissue>
    </source>
</reference>
<dbReference type="SMART" id="SM00336">
    <property type="entry name" value="BBOX"/>
    <property type="match status" value="2"/>
</dbReference>
<dbReference type="OrthoDB" id="153872at2759"/>
<organism evidence="11 12">
    <name type="scientific">Eragrostis curvula</name>
    <name type="common">weeping love grass</name>
    <dbReference type="NCBI Taxonomy" id="38414"/>
    <lineage>
        <taxon>Eukaryota</taxon>
        <taxon>Viridiplantae</taxon>
        <taxon>Streptophyta</taxon>
        <taxon>Embryophyta</taxon>
        <taxon>Tracheophyta</taxon>
        <taxon>Spermatophyta</taxon>
        <taxon>Magnoliopsida</taxon>
        <taxon>Liliopsida</taxon>
        <taxon>Poales</taxon>
        <taxon>Poaceae</taxon>
        <taxon>PACMAD clade</taxon>
        <taxon>Chloridoideae</taxon>
        <taxon>Eragrostideae</taxon>
        <taxon>Eragrostidinae</taxon>
        <taxon>Eragrostis</taxon>
    </lineage>
</organism>
<evidence type="ECO:0000313" key="12">
    <source>
        <dbReference type="Proteomes" id="UP000324897"/>
    </source>
</evidence>
<dbReference type="EMBL" id="RWGY01000031">
    <property type="protein sequence ID" value="TVU15047.1"/>
    <property type="molecule type" value="Genomic_DNA"/>
</dbReference>
<keyword evidence="2" id="KW-0479">Metal-binding</keyword>
<evidence type="ECO:0000256" key="6">
    <source>
        <dbReference type="ARBA" id="ARBA00023015"/>
    </source>
</evidence>
<evidence type="ECO:0000313" key="11">
    <source>
        <dbReference type="EMBL" id="TVU15047.1"/>
    </source>
</evidence>
<dbReference type="GO" id="GO:0005634">
    <property type="term" value="C:nucleus"/>
    <property type="evidence" value="ECO:0007669"/>
    <property type="project" value="UniProtKB-SubCell"/>
</dbReference>
<keyword evidence="7" id="KW-0804">Transcription</keyword>
<evidence type="ECO:0000256" key="5">
    <source>
        <dbReference type="ARBA" id="ARBA00022833"/>
    </source>
</evidence>
<keyword evidence="3" id="KW-0677">Repeat</keyword>
<dbReference type="InterPro" id="IPR000315">
    <property type="entry name" value="Znf_B-box"/>
</dbReference>
<keyword evidence="12" id="KW-1185">Reference proteome</keyword>
<dbReference type="AlphaFoldDB" id="A0A5J9TV45"/>
<dbReference type="Gene3D" id="3.30.160.60">
    <property type="entry name" value="Classic Zinc Finger"/>
    <property type="match status" value="1"/>
</dbReference>
<dbReference type="CDD" id="cd19821">
    <property type="entry name" value="Bbox1_BBX-like"/>
    <property type="match status" value="2"/>
</dbReference>
<keyword evidence="6" id="KW-0805">Transcription regulation</keyword>
<dbReference type="GO" id="GO:0009640">
    <property type="term" value="P:photomorphogenesis"/>
    <property type="evidence" value="ECO:0007669"/>
    <property type="project" value="TreeGrafter"/>
</dbReference>
<dbReference type="InterPro" id="IPR051979">
    <property type="entry name" value="B-box_zinc_finger"/>
</dbReference>
<proteinExistence type="predicted"/>